<dbReference type="RefSeq" id="WP_093073063.1">
    <property type="nucleotide sequence ID" value="NZ_BJVE01000036.1"/>
</dbReference>
<evidence type="ECO:0000313" key="2">
    <source>
        <dbReference type="Proteomes" id="UP000199318"/>
    </source>
</evidence>
<accession>A0A1H9UFS6</accession>
<protein>
    <recommendedName>
        <fullName evidence="3">Protein required for attachment to host cells</fullName>
    </recommendedName>
</protein>
<gene>
    <name evidence="1" type="ORF">SAMN05444126_11428</name>
</gene>
<dbReference type="AlphaFoldDB" id="A0A1H9UFS6"/>
<comment type="caution">
    <text evidence="1">The sequence shown here is derived from an EMBL/GenBank/DDBJ whole genome shotgun (WGS) entry which is preliminary data.</text>
</comment>
<dbReference type="EMBL" id="FOGV01000014">
    <property type="protein sequence ID" value="SES08306.1"/>
    <property type="molecule type" value="Genomic_DNA"/>
</dbReference>
<reference evidence="2" key="1">
    <citation type="submission" date="2016-10" db="EMBL/GenBank/DDBJ databases">
        <authorList>
            <person name="de Groot N.N."/>
        </authorList>
    </citation>
    <scope>NUCLEOTIDE SEQUENCE [LARGE SCALE GENOMIC DNA]</scope>
    <source>
        <strain evidence="2">10nlg</strain>
    </source>
</reference>
<dbReference type="OrthoDB" id="5241360at2"/>
<keyword evidence="2" id="KW-1185">Reference proteome</keyword>
<sequence>MALTNEIQELKNIQCDDKCIFTLYLNTDPANPDKQSGEWKIELKNGLKRITEYLDASGDKDQKKAFKTISDKVNKEIEENRTSLQKSVVIFASEEKDLWSVHFLQIPVETSFHWESYPVLDQLKELEETHPRSAIVLPNMDEVRVLDTALGEVHSELVYTFDSGKEEWSLHEGLGSADRTASSATHVDKFQTRFKENMSRFYRDLATKVEKMKKKYGWHDIHIVGESDQANTFKNAMQKEPESVTYKNLNEAKNDKILSEVFSK</sequence>
<dbReference type="STRING" id="1464123.SAMN05444126_11428"/>
<dbReference type="Pfam" id="PF18846">
    <property type="entry name" value="baeRF_family5"/>
    <property type="match status" value="1"/>
</dbReference>
<evidence type="ECO:0000313" key="1">
    <source>
        <dbReference type="EMBL" id="SES08306.1"/>
    </source>
</evidence>
<proteinExistence type="predicted"/>
<dbReference type="Proteomes" id="UP000199318">
    <property type="component" value="Unassembled WGS sequence"/>
</dbReference>
<organism evidence="1 2">
    <name type="scientific">Salisediminibacterium halotolerans</name>
    <dbReference type="NCBI Taxonomy" id="517425"/>
    <lineage>
        <taxon>Bacteria</taxon>
        <taxon>Bacillati</taxon>
        <taxon>Bacillota</taxon>
        <taxon>Bacilli</taxon>
        <taxon>Bacillales</taxon>
        <taxon>Bacillaceae</taxon>
        <taxon>Salisediminibacterium</taxon>
    </lineage>
</organism>
<dbReference type="InterPro" id="IPR040983">
    <property type="entry name" value="Bact_RF_family5"/>
</dbReference>
<name>A0A1H9UFS6_9BACI</name>
<evidence type="ECO:0008006" key="3">
    <source>
        <dbReference type="Google" id="ProtNLM"/>
    </source>
</evidence>